<comment type="caution">
    <text evidence="2">The sequence shown here is derived from an EMBL/GenBank/DDBJ whole genome shotgun (WGS) entry which is preliminary data.</text>
</comment>
<feature type="compositionally biased region" description="Basic and acidic residues" evidence="1">
    <location>
        <begin position="172"/>
        <end position="183"/>
    </location>
</feature>
<feature type="region of interest" description="Disordered" evidence="1">
    <location>
        <begin position="1"/>
        <end position="70"/>
    </location>
</feature>
<dbReference type="AlphaFoldDB" id="A0A8H3E7H5"/>
<sequence length="484" mass="52561">MDRVDHPLTSAPIPRRSSAGRSPSRSPSPVLSEGDEAIADWESRLGTQYQPPPQIRPRAPSVESALSIDSVSSIPTTYTYDSVDRSYVRNETGRTLSAPTLDSRSDNLDLDELWSPAPSEDDESIVDWESRLDNRPQLAHRFRSRASSIGSISSVSTTYTYDSSGRRYIRDDNGRKIPVDSEGRTIIGGTSVSLRSPSMASSLSLSSFPSRSSSQSPPPRLAFDTYGRVLKLDELVWERDTGRAVQLGPTAAEASNGVGTSEYKPVHYVVTSSTPSSVPVPESNVEEEPKLAPEAAIEKPGVRGAVGASSSLLFASTRTGENESEIDQDDKDGSWNRNSRTALSAVIKNSSDAAEGTVQEKWEPVPFKARIESLQSTSNDPKTEDKQHQLRTPLISEALDKIVTSSMSCTDIVALLTNHGCWDLTASLDEPACSKYPIANGGLGDVFSGRLLDGTSVAIKTIRAYYDQGQLARVYHKVSSRSRF</sequence>
<protein>
    <recommendedName>
        <fullName evidence="4">Protein kinase domain-containing protein</fullName>
    </recommendedName>
</protein>
<dbReference type="Proteomes" id="UP000663827">
    <property type="component" value="Unassembled WGS sequence"/>
</dbReference>
<reference evidence="2" key="1">
    <citation type="submission" date="2021-01" db="EMBL/GenBank/DDBJ databases">
        <authorList>
            <person name="Kaushik A."/>
        </authorList>
    </citation>
    <scope>NUCLEOTIDE SEQUENCE</scope>
    <source>
        <strain evidence="2">AG5</strain>
    </source>
</reference>
<proteinExistence type="predicted"/>
<evidence type="ECO:0000313" key="3">
    <source>
        <dbReference type="Proteomes" id="UP000663827"/>
    </source>
</evidence>
<evidence type="ECO:0008006" key="4">
    <source>
        <dbReference type="Google" id="ProtNLM"/>
    </source>
</evidence>
<evidence type="ECO:0000313" key="2">
    <source>
        <dbReference type="EMBL" id="CAE7197875.1"/>
    </source>
</evidence>
<accession>A0A8H3E7H5</accession>
<organism evidence="2 3">
    <name type="scientific">Rhizoctonia solani</name>
    <dbReference type="NCBI Taxonomy" id="456999"/>
    <lineage>
        <taxon>Eukaryota</taxon>
        <taxon>Fungi</taxon>
        <taxon>Dikarya</taxon>
        <taxon>Basidiomycota</taxon>
        <taxon>Agaricomycotina</taxon>
        <taxon>Agaricomycetes</taxon>
        <taxon>Cantharellales</taxon>
        <taxon>Ceratobasidiaceae</taxon>
        <taxon>Rhizoctonia</taxon>
    </lineage>
</organism>
<feature type="region of interest" description="Disordered" evidence="1">
    <location>
        <begin position="316"/>
        <end position="337"/>
    </location>
</feature>
<feature type="compositionally biased region" description="Low complexity" evidence="1">
    <location>
        <begin position="10"/>
        <end position="29"/>
    </location>
</feature>
<gene>
    <name evidence="2" type="ORF">RDB_LOCUS135286</name>
</gene>
<evidence type="ECO:0000256" key="1">
    <source>
        <dbReference type="SAM" id="MobiDB-lite"/>
    </source>
</evidence>
<name>A0A8H3E7H5_9AGAM</name>
<dbReference type="EMBL" id="CAJNJQ010003389">
    <property type="protein sequence ID" value="CAE7197875.1"/>
    <property type="molecule type" value="Genomic_DNA"/>
</dbReference>
<feature type="region of interest" description="Disordered" evidence="1">
    <location>
        <begin position="172"/>
        <end position="198"/>
    </location>
</feature>